<reference evidence="7 8" key="1">
    <citation type="journal article" date="2011" name="Proc. Natl. Acad. Sci. U.S.A.">
        <title>Evolutionary erosion of yeast sex chromosomes by mating-type switching accidents.</title>
        <authorList>
            <person name="Gordon J.L."/>
            <person name="Armisen D."/>
            <person name="Proux-Wera E."/>
            <person name="Oheigeartaigh S.S."/>
            <person name="Byrne K.P."/>
            <person name="Wolfe K.H."/>
        </authorList>
    </citation>
    <scope>NUCLEOTIDE SEQUENCE [LARGE SCALE GENOMIC DNA]</scope>
    <source>
        <strain evidence="8">ATCC 34711 / CBS 6284 / DSM 70876 / NBRC 10599 / NRRL Y-10934 / UCD 77-7</strain>
    </source>
</reference>
<feature type="transmembrane region" description="Helical" evidence="5">
    <location>
        <begin position="377"/>
        <end position="396"/>
    </location>
</feature>
<dbReference type="PANTHER" id="PTHR23051">
    <property type="entry name" value="SOLUTE CARRIER FAMILY 35, MEMBER F5"/>
    <property type="match status" value="1"/>
</dbReference>
<feature type="transmembrane region" description="Helical" evidence="5">
    <location>
        <begin position="191"/>
        <end position="210"/>
    </location>
</feature>
<dbReference type="OrthoDB" id="1436450at2759"/>
<dbReference type="GeneID" id="14495691"/>
<dbReference type="Proteomes" id="UP000002866">
    <property type="component" value="Chromosome 4"/>
</dbReference>
<evidence type="ECO:0000256" key="4">
    <source>
        <dbReference type="ARBA" id="ARBA00023136"/>
    </source>
</evidence>
<dbReference type="Pfam" id="PF13127">
    <property type="entry name" value="DUF3955"/>
    <property type="match status" value="1"/>
</dbReference>
<dbReference type="GO" id="GO:0000329">
    <property type="term" value="C:fungal-type vacuole membrane"/>
    <property type="evidence" value="ECO:0007669"/>
    <property type="project" value="TreeGrafter"/>
</dbReference>
<dbReference type="InterPro" id="IPR025016">
    <property type="entry name" value="DUF3955"/>
</dbReference>
<feature type="transmembrane region" description="Helical" evidence="5">
    <location>
        <begin position="217"/>
        <end position="233"/>
    </location>
</feature>
<dbReference type="FunCoup" id="I2H2Q3">
    <property type="interactions" value="455"/>
</dbReference>
<evidence type="ECO:0000256" key="2">
    <source>
        <dbReference type="ARBA" id="ARBA00022692"/>
    </source>
</evidence>
<evidence type="ECO:0000313" key="7">
    <source>
        <dbReference type="EMBL" id="CCH60655.1"/>
    </source>
</evidence>
<feature type="transmembrane region" description="Helical" evidence="5">
    <location>
        <begin position="311"/>
        <end position="335"/>
    </location>
</feature>
<sequence>MKMIAKFNRRWAWGLLLLSAVVLLWVLSSFLVSIIFEDASYRKPFAITYINTAAFVLYLIPTVKRMYTTYKLTGTINIHSELVAEEESPPISRRNSSMTTRRNSLYLPSSTDQLLDDQHNRYDSNKSIHETSNLSILDEDLELSSDNTPFDAIRRLSLRETINLSAQFCVIWFVANFATNASLAYTSVASQTILSSTSSFFTLFVGGLFHVECVTKIKVFGSVVSFVGILLVTKTDYVSMVNSESVKALFNLSETHTDVYPNIGNAPYSNADGNHVLWGNALALLGALLYSIYSILLKIKVREESRVNMELFFGFVGLFTLIFLWPSMVVLHYMGWETFEIPTSPRVIIIIVANCILTFVSDYCWANAMLLTSPLTVTVGLTLTIPLAMFGDVIFIHKSISPMYALGAVLIVGSFFIINKSSEEDNFEQALEESQEDNAF</sequence>
<gene>
    <name evidence="7" type="primary">TBLA0D01480</name>
    <name evidence="7" type="ORF">TBLA_0D01480</name>
</gene>
<keyword evidence="3 5" id="KW-1133">Transmembrane helix</keyword>
<evidence type="ECO:0000256" key="1">
    <source>
        <dbReference type="ARBA" id="ARBA00004141"/>
    </source>
</evidence>
<dbReference type="OMA" id="MYGVYTI"/>
<dbReference type="PANTHER" id="PTHR23051:SF0">
    <property type="entry name" value="SOLUTE CARRIER FAMILY 35 MEMBER F5"/>
    <property type="match status" value="1"/>
</dbReference>
<evidence type="ECO:0000256" key="3">
    <source>
        <dbReference type="ARBA" id="ARBA00022989"/>
    </source>
</evidence>
<comment type="subcellular location">
    <subcellularLocation>
        <location evidence="1">Membrane</location>
        <topology evidence="1">Multi-pass membrane protein</topology>
    </subcellularLocation>
</comment>
<feature type="transmembrane region" description="Helical" evidence="5">
    <location>
        <begin position="347"/>
        <end position="365"/>
    </location>
</feature>
<keyword evidence="2 5" id="KW-0812">Transmembrane</keyword>
<dbReference type="KEGG" id="tbl:TBLA_0D01480"/>
<organism evidence="7 8">
    <name type="scientific">Henningerozyma blattae (strain ATCC 34711 / CBS 6284 / DSM 70876 / NBRC 10599 / NRRL Y-10934 / UCD 77-7)</name>
    <name type="common">Yeast</name>
    <name type="synonym">Tetrapisispora blattae</name>
    <dbReference type="NCBI Taxonomy" id="1071380"/>
    <lineage>
        <taxon>Eukaryota</taxon>
        <taxon>Fungi</taxon>
        <taxon>Dikarya</taxon>
        <taxon>Ascomycota</taxon>
        <taxon>Saccharomycotina</taxon>
        <taxon>Saccharomycetes</taxon>
        <taxon>Saccharomycetales</taxon>
        <taxon>Saccharomycetaceae</taxon>
        <taxon>Henningerozyma</taxon>
    </lineage>
</organism>
<protein>
    <recommendedName>
        <fullName evidence="6">DUF3955 domain-containing protein</fullName>
    </recommendedName>
</protein>
<keyword evidence="8" id="KW-1185">Reference proteome</keyword>
<feature type="transmembrane region" description="Helical" evidence="5">
    <location>
        <begin position="402"/>
        <end position="419"/>
    </location>
</feature>
<keyword evidence="4 5" id="KW-0472">Membrane</keyword>
<dbReference type="InParanoid" id="I2H2Q3"/>
<dbReference type="HOGENOM" id="CLU_026578_1_0_1"/>
<proteinExistence type="predicted"/>
<feature type="transmembrane region" description="Helical" evidence="5">
    <location>
        <begin position="277"/>
        <end position="299"/>
    </location>
</feature>
<dbReference type="AlphaFoldDB" id="I2H2Q3"/>
<dbReference type="eggNOG" id="KOG2765">
    <property type="taxonomic scope" value="Eukaryota"/>
</dbReference>
<accession>I2H2Q3</accession>
<feature type="transmembrane region" description="Helical" evidence="5">
    <location>
        <begin position="164"/>
        <end position="185"/>
    </location>
</feature>
<dbReference type="RefSeq" id="XP_004180174.1">
    <property type="nucleotide sequence ID" value="XM_004180126.1"/>
</dbReference>
<evidence type="ECO:0000256" key="5">
    <source>
        <dbReference type="SAM" id="Phobius"/>
    </source>
</evidence>
<dbReference type="EMBL" id="HE806319">
    <property type="protein sequence ID" value="CCH60655.1"/>
    <property type="molecule type" value="Genomic_DNA"/>
</dbReference>
<feature type="transmembrane region" description="Helical" evidence="5">
    <location>
        <begin position="12"/>
        <end position="35"/>
    </location>
</feature>
<name>I2H2Q3_HENB6</name>
<feature type="domain" description="DUF3955" evidence="6">
    <location>
        <begin position="14"/>
        <end position="63"/>
    </location>
</feature>
<evidence type="ECO:0000259" key="6">
    <source>
        <dbReference type="Pfam" id="PF13127"/>
    </source>
</evidence>
<evidence type="ECO:0000313" key="8">
    <source>
        <dbReference type="Proteomes" id="UP000002866"/>
    </source>
</evidence>
<dbReference type="SUPFAM" id="SSF103481">
    <property type="entry name" value="Multidrug resistance efflux transporter EmrE"/>
    <property type="match status" value="2"/>
</dbReference>
<dbReference type="InterPro" id="IPR037185">
    <property type="entry name" value="EmrE-like"/>
</dbReference>
<feature type="transmembrane region" description="Helical" evidence="5">
    <location>
        <begin position="41"/>
        <end position="60"/>
    </location>
</feature>